<dbReference type="CDD" id="cd01335">
    <property type="entry name" value="Radical_SAM"/>
    <property type="match status" value="1"/>
</dbReference>
<dbReference type="GO" id="GO:0003824">
    <property type="term" value="F:catalytic activity"/>
    <property type="evidence" value="ECO:0007669"/>
    <property type="project" value="InterPro"/>
</dbReference>
<dbReference type="SUPFAM" id="SSF102114">
    <property type="entry name" value="Radical SAM enzymes"/>
    <property type="match status" value="1"/>
</dbReference>
<dbReference type="SMART" id="SM00729">
    <property type="entry name" value="Elp3"/>
    <property type="match status" value="1"/>
</dbReference>
<reference evidence="3 5" key="1">
    <citation type="journal article" date="2019" name="Nat. Microbiol.">
        <title>Expanding anaerobic alkane metabolism in the domain of Archaea.</title>
        <authorList>
            <person name="Wang Y."/>
            <person name="Wegener G."/>
            <person name="Hou J."/>
            <person name="Wang F."/>
            <person name="Xiao X."/>
        </authorList>
    </citation>
    <scope>NUCLEOTIDE SEQUENCE [LARGE SCALE GENOMIC DNA]</scope>
    <source>
        <strain evidence="3">WYZ-LMO11</strain>
    </source>
</reference>
<evidence type="ECO:0000313" key="2">
    <source>
        <dbReference type="EMBL" id="RZN55554.1"/>
    </source>
</evidence>
<sequence>MIMEKNTIIKDHRKVKLKFALVYPNIYNIGMSNLAIRLLYEIINSREDIVCERFFFSGYRERPRSVESGLPLNYFDVIGVSFQHEMDYIRFLDMLSSSSIPIEADKRNLPIIIAGGPAVSSNPMPLTKFIDFFVIGEVEPIINMLLDSLVNRNLNNTYLSIPGLYKPGKSTERIYIKNLDLAPHAIRQVISNLNNTFTSSFLLEVSRGCKIGCRFCLEYFLYFPKRERSFKNIVRIIEDGLLLTQTNKLVIISSAFLDHSQIKDILSFLIEKKINFSVPSIRVSKIDDELIKLIALGGQHTLTIAPESHCEHLRNIINKKFDNDLFFDIIRKAKEAGIKSLKLYFMLGIPSEKIEDFNDLDIFLSRIISLGFSPSSIHISINPLIPKANTPFQWLPLISKEDYRKRLTIFYKKARTLGIKRIESLDYRWCAIQAYLSTAGQEASELLKLLLEDIKAGGNGDLGSWRRVLRHYKKRPENIYEPRSIEEPLPWEEIKGAFPISILKKDFTKVMGDIE</sequence>
<dbReference type="PROSITE" id="PS51918">
    <property type="entry name" value="RADICAL_SAM"/>
    <property type="match status" value="1"/>
</dbReference>
<organism evidence="2 4">
    <name type="scientific">Thermoproteota archaeon</name>
    <dbReference type="NCBI Taxonomy" id="2056631"/>
    <lineage>
        <taxon>Archaea</taxon>
        <taxon>Thermoproteota</taxon>
    </lineage>
</organism>
<feature type="domain" description="Radical SAM core" evidence="1">
    <location>
        <begin position="195"/>
        <end position="420"/>
    </location>
</feature>
<dbReference type="PANTHER" id="PTHR42731">
    <property type="entry name" value="SLL1084 PROTEIN"/>
    <property type="match status" value="1"/>
</dbReference>
<dbReference type="InterPro" id="IPR058240">
    <property type="entry name" value="rSAM_sf"/>
</dbReference>
<dbReference type="Proteomes" id="UP000317265">
    <property type="component" value="Unassembled WGS sequence"/>
</dbReference>
<proteinExistence type="predicted"/>
<dbReference type="EMBL" id="QNVI01000028">
    <property type="protein sequence ID" value="TDA39393.1"/>
    <property type="molecule type" value="Genomic_DNA"/>
</dbReference>
<dbReference type="SFLD" id="SFLDS00029">
    <property type="entry name" value="Radical_SAM"/>
    <property type="match status" value="1"/>
</dbReference>
<dbReference type="Pfam" id="PF19864">
    <property type="entry name" value="Radical_SAM_N2"/>
    <property type="match status" value="1"/>
</dbReference>
<dbReference type="SFLD" id="SFLDG01082">
    <property type="entry name" value="B12-binding_domain_containing"/>
    <property type="match status" value="1"/>
</dbReference>
<evidence type="ECO:0000313" key="3">
    <source>
        <dbReference type="EMBL" id="TDA39393.1"/>
    </source>
</evidence>
<dbReference type="GO" id="GO:0051536">
    <property type="term" value="F:iron-sulfur cluster binding"/>
    <property type="evidence" value="ECO:0007669"/>
    <property type="project" value="InterPro"/>
</dbReference>
<dbReference type="InterPro" id="IPR045784">
    <property type="entry name" value="Radical_SAM_N2"/>
</dbReference>
<dbReference type="InterPro" id="IPR006638">
    <property type="entry name" value="Elp3/MiaA/NifB-like_rSAM"/>
</dbReference>
<protein>
    <submittedName>
        <fullName evidence="2">Radical SAM protein</fullName>
    </submittedName>
</protein>
<comment type="caution">
    <text evidence="2">The sequence shown here is derived from an EMBL/GenBank/DDBJ whole genome shotgun (WGS) entry which is preliminary data.</text>
</comment>
<name>A0A520KEK0_9CREN</name>
<dbReference type="AlphaFoldDB" id="A0A520KEK0"/>
<dbReference type="Gene3D" id="3.40.50.280">
    <property type="entry name" value="Cobalamin-binding domain"/>
    <property type="match status" value="1"/>
</dbReference>
<dbReference type="Pfam" id="PF04055">
    <property type="entry name" value="Radical_SAM"/>
    <property type="match status" value="1"/>
</dbReference>
<dbReference type="InterPro" id="IPR007197">
    <property type="entry name" value="rSAM"/>
</dbReference>
<evidence type="ECO:0000313" key="5">
    <source>
        <dbReference type="Proteomes" id="UP000317265"/>
    </source>
</evidence>
<reference evidence="2 4" key="2">
    <citation type="journal article" date="2019" name="Nat. Microbiol.">
        <title>Wide diversity of methane and short-chain alkane metabolisms in uncultured archaea.</title>
        <authorList>
            <person name="Borrel G."/>
            <person name="Adam P.S."/>
            <person name="McKay L.J."/>
            <person name="Chen L.X."/>
            <person name="Sierra-Garcia I.N."/>
            <person name="Sieber C.M."/>
            <person name="Letourneur Q."/>
            <person name="Ghozlane A."/>
            <person name="Andersen G.L."/>
            <person name="Li W.J."/>
            <person name="Hallam S.J."/>
            <person name="Muyzer G."/>
            <person name="de Oliveira V.M."/>
            <person name="Inskeep W.P."/>
            <person name="Banfield J.F."/>
            <person name="Gribaldo S."/>
        </authorList>
    </citation>
    <scope>NUCLEOTIDE SEQUENCE [LARGE SCALE GENOMIC DNA]</scope>
    <source>
        <strain evidence="2">Verst-YHS</strain>
    </source>
</reference>
<dbReference type="PANTHER" id="PTHR42731:SF1">
    <property type="entry name" value="RADICAL SAM DOMAIN PROTEIN"/>
    <property type="match status" value="1"/>
</dbReference>
<dbReference type="Gene3D" id="3.80.30.20">
    <property type="entry name" value="tm_1862 like domain"/>
    <property type="match status" value="1"/>
</dbReference>
<dbReference type="InterPro" id="IPR023404">
    <property type="entry name" value="rSAM_horseshoe"/>
</dbReference>
<evidence type="ECO:0000259" key="1">
    <source>
        <dbReference type="PROSITE" id="PS51918"/>
    </source>
</evidence>
<gene>
    <name evidence="3" type="ORF">DSO09_02400</name>
    <name evidence="2" type="ORF">EF809_05080</name>
</gene>
<dbReference type="EMBL" id="RXIH01000041">
    <property type="protein sequence ID" value="RZN55554.1"/>
    <property type="molecule type" value="Genomic_DNA"/>
</dbReference>
<accession>A0A520KEK0</accession>
<evidence type="ECO:0000313" key="4">
    <source>
        <dbReference type="Proteomes" id="UP000316080"/>
    </source>
</evidence>
<dbReference type="Proteomes" id="UP000316080">
    <property type="component" value="Unassembled WGS sequence"/>
</dbReference>